<gene>
    <name evidence="1" type="primary">ORF12710</name>
</gene>
<dbReference type="AlphaFoldDB" id="A0A0B6Y4U1"/>
<proteinExistence type="predicted"/>
<evidence type="ECO:0000313" key="1">
    <source>
        <dbReference type="EMBL" id="CEK51169.1"/>
    </source>
</evidence>
<name>A0A0B6Y4U1_9EUPU</name>
<sequence length="52" mass="6160">MKMLGDSKLKLNIYKYINHTGNESASRHEQGVLVYIMMYVYNNSLRHEPTDR</sequence>
<feature type="non-terminal residue" evidence="1">
    <location>
        <position position="52"/>
    </location>
</feature>
<accession>A0A0B6Y4U1</accession>
<protein>
    <submittedName>
        <fullName evidence="1">Uncharacterized protein</fullName>
    </submittedName>
</protein>
<organism evidence="1">
    <name type="scientific">Arion vulgaris</name>
    <dbReference type="NCBI Taxonomy" id="1028688"/>
    <lineage>
        <taxon>Eukaryota</taxon>
        <taxon>Metazoa</taxon>
        <taxon>Spiralia</taxon>
        <taxon>Lophotrochozoa</taxon>
        <taxon>Mollusca</taxon>
        <taxon>Gastropoda</taxon>
        <taxon>Heterobranchia</taxon>
        <taxon>Euthyneura</taxon>
        <taxon>Panpulmonata</taxon>
        <taxon>Eupulmonata</taxon>
        <taxon>Stylommatophora</taxon>
        <taxon>Helicina</taxon>
        <taxon>Arionoidea</taxon>
        <taxon>Arionidae</taxon>
        <taxon>Arion</taxon>
    </lineage>
</organism>
<dbReference type="EMBL" id="HACG01004304">
    <property type="protein sequence ID" value="CEK51169.1"/>
    <property type="molecule type" value="Transcribed_RNA"/>
</dbReference>
<reference evidence="1" key="1">
    <citation type="submission" date="2014-12" db="EMBL/GenBank/DDBJ databases">
        <title>Insight into the proteome of Arion vulgaris.</title>
        <authorList>
            <person name="Aradska J."/>
            <person name="Bulat T."/>
            <person name="Smidak R."/>
            <person name="Sarate P."/>
            <person name="Gangsoo J."/>
            <person name="Sialana F."/>
            <person name="Bilban M."/>
            <person name="Lubec G."/>
        </authorList>
    </citation>
    <scope>NUCLEOTIDE SEQUENCE</scope>
    <source>
        <tissue evidence="1">Skin</tissue>
    </source>
</reference>